<keyword evidence="7" id="KW-0175">Coiled coil</keyword>
<accession>A0A0D2AE04</accession>
<evidence type="ECO:0000259" key="11">
    <source>
        <dbReference type="Pfam" id="PF03908"/>
    </source>
</evidence>
<comment type="subcellular location">
    <subcellularLocation>
        <location evidence="1">Endoplasmic reticulum membrane</location>
        <topology evidence="1">Single-pass type IV membrane protein</topology>
    </subcellularLocation>
</comment>
<dbReference type="AlphaFoldDB" id="A0A0D2AE04"/>
<dbReference type="PANTHER" id="PTHR12825:SF0">
    <property type="entry name" value="VESICLE TRANSPORT PROTEIN SEC20"/>
    <property type="match status" value="1"/>
</dbReference>
<evidence type="ECO:0000256" key="1">
    <source>
        <dbReference type="ARBA" id="ARBA00004163"/>
    </source>
</evidence>
<keyword evidence="5" id="KW-0931">ER-Golgi transport</keyword>
<evidence type="ECO:0000256" key="7">
    <source>
        <dbReference type="ARBA" id="ARBA00023054"/>
    </source>
</evidence>
<feature type="compositionally biased region" description="Basic and acidic residues" evidence="10">
    <location>
        <begin position="384"/>
        <end position="397"/>
    </location>
</feature>
<dbReference type="OrthoDB" id="46868at2759"/>
<feature type="domain" description="Sec20 C-terminal" evidence="11">
    <location>
        <begin position="161"/>
        <end position="250"/>
    </location>
</feature>
<dbReference type="GO" id="GO:0031201">
    <property type="term" value="C:SNARE complex"/>
    <property type="evidence" value="ECO:0007669"/>
    <property type="project" value="TreeGrafter"/>
</dbReference>
<feature type="region of interest" description="Disordered" evidence="10">
    <location>
        <begin position="324"/>
        <end position="397"/>
    </location>
</feature>
<dbReference type="GO" id="GO:0006890">
    <property type="term" value="P:retrograde vesicle-mediated transport, Golgi to endoplasmic reticulum"/>
    <property type="evidence" value="ECO:0007669"/>
    <property type="project" value="InterPro"/>
</dbReference>
<dbReference type="VEuPathDB" id="FungiDB:PV07_11353"/>
<dbReference type="PANTHER" id="PTHR12825">
    <property type="entry name" value="BNIP1-RELATED"/>
    <property type="match status" value="1"/>
</dbReference>
<reference evidence="12 13" key="1">
    <citation type="submission" date="2015-01" db="EMBL/GenBank/DDBJ databases">
        <title>The Genome Sequence of Cladophialophora immunda CBS83496.</title>
        <authorList>
            <consortium name="The Broad Institute Genomics Platform"/>
            <person name="Cuomo C."/>
            <person name="de Hoog S."/>
            <person name="Gorbushina A."/>
            <person name="Stielow B."/>
            <person name="Teixiera M."/>
            <person name="Abouelleil A."/>
            <person name="Chapman S.B."/>
            <person name="Priest M."/>
            <person name="Young S.K."/>
            <person name="Wortman J."/>
            <person name="Nusbaum C."/>
            <person name="Birren B."/>
        </authorList>
    </citation>
    <scope>NUCLEOTIDE SEQUENCE [LARGE SCALE GENOMIC DNA]</scope>
    <source>
        <strain evidence="12 13">CBS 83496</strain>
    </source>
</reference>
<feature type="compositionally biased region" description="Acidic residues" evidence="10">
    <location>
        <begin position="358"/>
        <end position="368"/>
    </location>
</feature>
<dbReference type="GeneID" id="27350547"/>
<name>A0A0D2AE04_9EURO</name>
<evidence type="ECO:0000313" key="12">
    <source>
        <dbReference type="EMBL" id="KIW23127.1"/>
    </source>
</evidence>
<keyword evidence="4" id="KW-0256">Endoplasmic reticulum</keyword>
<feature type="compositionally biased region" description="Basic and acidic residues" evidence="10">
    <location>
        <begin position="348"/>
        <end position="357"/>
    </location>
</feature>
<evidence type="ECO:0000256" key="4">
    <source>
        <dbReference type="ARBA" id="ARBA00022824"/>
    </source>
</evidence>
<keyword evidence="6" id="KW-1133">Transmembrane helix</keyword>
<evidence type="ECO:0000256" key="2">
    <source>
        <dbReference type="ARBA" id="ARBA00022448"/>
    </source>
</evidence>
<evidence type="ECO:0000313" key="13">
    <source>
        <dbReference type="Proteomes" id="UP000054466"/>
    </source>
</evidence>
<organism evidence="12 13">
    <name type="scientific">Cladophialophora immunda</name>
    <dbReference type="NCBI Taxonomy" id="569365"/>
    <lineage>
        <taxon>Eukaryota</taxon>
        <taxon>Fungi</taxon>
        <taxon>Dikarya</taxon>
        <taxon>Ascomycota</taxon>
        <taxon>Pezizomycotina</taxon>
        <taxon>Eurotiomycetes</taxon>
        <taxon>Chaetothyriomycetidae</taxon>
        <taxon>Chaetothyriales</taxon>
        <taxon>Herpotrichiellaceae</taxon>
        <taxon>Cladophialophora</taxon>
    </lineage>
</organism>
<keyword evidence="2" id="KW-0813">Transport</keyword>
<keyword evidence="8" id="KW-0472">Membrane</keyword>
<dbReference type="EMBL" id="KN847046">
    <property type="protein sequence ID" value="KIW23127.1"/>
    <property type="molecule type" value="Genomic_DNA"/>
</dbReference>
<protein>
    <recommendedName>
        <fullName evidence="11">Sec20 C-terminal domain-containing protein</fullName>
    </recommendedName>
</protein>
<feature type="compositionally biased region" description="Basic and acidic residues" evidence="10">
    <location>
        <begin position="117"/>
        <end position="150"/>
    </location>
</feature>
<evidence type="ECO:0000256" key="8">
    <source>
        <dbReference type="ARBA" id="ARBA00023136"/>
    </source>
</evidence>
<comment type="similarity">
    <text evidence="9">Belongs to the SEC20 family.</text>
</comment>
<evidence type="ECO:0000256" key="6">
    <source>
        <dbReference type="ARBA" id="ARBA00022989"/>
    </source>
</evidence>
<dbReference type="GO" id="GO:0005789">
    <property type="term" value="C:endoplasmic reticulum membrane"/>
    <property type="evidence" value="ECO:0007669"/>
    <property type="project" value="UniProtKB-SubCell"/>
</dbReference>
<dbReference type="HOGENOM" id="CLU_038503_1_0_1"/>
<proteinExistence type="inferred from homology"/>
<keyword evidence="3" id="KW-0812">Transmembrane</keyword>
<dbReference type="InterPro" id="IPR005606">
    <property type="entry name" value="Sec20"/>
</dbReference>
<feature type="region of interest" description="Disordered" evidence="10">
    <location>
        <begin position="113"/>
        <end position="150"/>
    </location>
</feature>
<gene>
    <name evidence="12" type="ORF">PV07_11353</name>
</gene>
<evidence type="ECO:0000256" key="5">
    <source>
        <dbReference type="ARBA" id="ARBA00022892"/>
    </source>
</evidence>
<sequence>MSLSLSQRLQALADSYKEVLSQIQELRKFSASSYSSGNPDERRLELATEIHDSLKEQEDRLEILRQEFEDGAIPSHRRDLSNRESERERNADLLARLSEDLKSARASFRKAQLQAKRTADAEKRKEREQLFADRKHDGKQQARGRPTHEKLTQDELALRAAEDVTIALRRVHNQLEGELSVSQFAQQTLEESQQALDSLTHSYSGTTDLLKASRGFVGQLVRSNKSDTWFLKSSFYLLAATICWLFYRRILYGPMMLFIWWPLRIMWWATLTSLGAVGLGGRSDVMTSPAAMPSLTVSMPGMNARGMPTHKSNIYFKSMELPAKGAGGRGSPPDIPQQHSPEEPTDSMIEKIGKMMEDEGTNVDDITDEERRAQQEQPRNTKKRMMEVDIQQARDEL</sequence>
<dbReference type="GO" id="GO:0005484">
    <property type="term" value="F:SNAP receptor activity"/>
    <property type="evidence" value="ECO:0007669"/>
    <property type="project" value="InterPro"/>
</dbReference>
<evidence type="ECO:0000256" key="3">
    <source>
        <dbReference type="ARBA" id="ARBA00022692"/>
    </source>
</evidence>
<dbReference type="RefSeq" id="XP_016243343.1">
    <property type="nucleotide sequence ID" value="XM_016398781.1"/>
</dbReference>
<evidence type="ECO:0000256" key="9">
    <source>
        <dbReference type="ARBA" id="ARBA00037934"/>
    </source>
</evidence>
<dbReference type="InterPro" id="IPR056173">
    <property type="entry name" value="Sec20_C"/>
</dbReference>
<evidence type="ECO:0000256" key="10">
    <source>
        <dbReference type="SAM" id="MobiDB-lite"/>
    </source>
</evidence>
<dbReference type="Pfam" id="PF03908">
    <property type="entry name" value="Sec20"/>
    <property type="match status" value="1"/>
</dbReference>
<dbReference type="Proteomes" id="UP000054466">
    <property type="component" value="Unassembled WGS sequence"/>
</dbReference>
<dbReference type="STRING" id="569365.A0A0D2AE04"/>
<keyword evidence="13" id="KW-1185">Reference proteome</keyword>